<reference evidence="2 3" key="1">
    <citation type="submission" date="2021-01" db="EMBL/GenBank/DDBJ databases">
        <title>Draft genomes of Rhodovulum sulfidophilum.</title>
        <authorList>
            <person name="Guzman M.S."/>
        </authorList>
    </citation>
    <scope>NUCLEOTIDE SEQUENCE [LARGE SCALE GENOMIC DNA]</scope>
    <source>
        <strain evidence="2 3">AB35</strain>
    </source>
</reference>
<organism evidence="2 3">
    <name type="scientific">Rhodovulum sulfidophilum</name>
    <name type="common">Rhodobacter sulfidophilus</name>
    <dbReference type="NCBI Taxonomy" id="35806"/>
    <lineage>
        <taxon>Bacteria</taxon>
        <taxon>Pseudomonadati</taxon>
        <taxon>Pseudomonadota</taxon>
        <taxon>Alphaproteobacteria</taxon>
        <taxon>Rhodobacterales</taxon>
        <taxon>Paracoccaceae</taxon>
        <taxon>Rhodovulum</taxon>
    </lineage>
</organism>
<feature type="region of interest" description="Disordered" evidence="1">
    <location>
        <begin position="1"/>
        <end position="38"/>
    </location>
</feature>
<gene>
    <name evidence="2" type="ORF">JMM60_04960</name>
</gene>
<protein>
    <submittedName>
        <fullName evidence="2">Uncharacterized protein</fullName>
    </submittedName>
</protein>
<proteinExistence type="predicted"/>
<evidence type="ECO:0000256" key="1">
    <source>
        <dbReference type="SAM" id="MobiDB-lite"/>
    </source>
</evidence>
<sequence length="56" mass="5520">MADDASTARAPLRRPAPDHCRPEGAAAAAARGGGGGKYPVFPAGRPVAATCIGTCQ</sequence>
<dbReference type="EMBL" id="JAESJJ010000003">
    <property type="protein sequence ID" value="MBL3608158.1"/>
    <property type="molecule type" value="Genomic_DNA"/>
</dbReference>
<keyword evidence="3" id="KW-1185">Reference proteome</keyword>
<accession>A0ABS1RQH2</accession>
<evidence type="ECO:0000313" key="3">
    <source>
        <dbReference type="Proteomes" id="UP000604473"/>
    </source>
</evidence>
<dbReference type="Proteomes" id="UP000604473">
    <property type="component" value="Unassembled WGS sequence"/>
</dbReference>
<name>A0ABS1RQH2_RHOSU</name>
<dbReference type="RefSeq" id="WP_202247685.1">
    <property type="nucleotide sequence ID" value="NZ_JAESJJ010000003.1"/>
</dbReference>
<comment type="caution">
    <text evidence="2">The sequence shown here is derived from an EMBL/GenBank/DDBJ whole genome shotgun (WGS) entry which is preliminary data.</text>
</comment>
<evidence type="ECO:0000313" key="2">
    <source>
        <dbReference type="EMBL" id="MBL3608158.1"/>
    </source>
</evidence>